<keyword evidence="2" id="KW-0496">Mitochondrion</keyword>
<sequence>MFFDSLFWLLSGTSLGKAASCSRKRTTRMKEREVRASFLNSLGIGSFRIELGSQLGDVRLLVPSLLPFFKE</sequence>
<geneLocation type="mitochondrion" evidence="2"/>
<gene>
    <name evidence="2" type="ORF">ABT39_MTgene1131</name>
</gene>
<feature type="chain" id="PRO_5007100295" evidence="1">
    <location>
        <begin position="19"/>
        <end position="71"/>
    </location>
</feature>
<dbReference type="AlphaFoldDB" id="A0A101M5G1"/>
<comment type="caution">
    <text evidence="2">The sequence shown here is derived from an EMBL/GenBank/DDBJ whole genome shotgun (WGS) entry which is preliminary data.</text>
</comment>
<evidence type="ECO:0000313" key="2">
    <source>
        <dbReference type="EMBL" id="KUM51284.1"/>
    </source>
</evidence>
<protein>
    <submittedName>
        <fullName evidence="2">Uncharacterized protein</fullName>
    </submittedName>
</protein>
<name>A0A101M5G1_PICGL</name>
<feature type="signal peptide" evidence="1">
    <location>
        <begin position="1"/>
        <end position="18"/>
    </location>
</feature>
<evidence type="ECO:0000256" key="1">
    <source>
        <dbReference type="SAM" id="SignalP"/>
    </source>
</evidence>
<dbReference type="EMBL" id="LKAM01000001">
    <property type="protein sequence ID" value="KUM51284.1"/>
    <property type="molecule type" value="Genomic_DNA"/>
</dbReference>
<accession>A0A101M5G1</accession>
<keyword evidence="1" id="KW-0732">Signal</keyword>
<organism evidence="2">
    <name type="scientific">Picea glauca</name>
    <name type="common">White spruce</name>
    <name type="synonym">Pinus glauca</name>
    <dbReference type="NCBI Taxonomy" id="3330"/>
    <lineage>
        <taxon>Eukaryota</taxon>
        <taxon>Viridiplantae</taxon>
        <taxon>Streptophyta</taxon>
        <taxon>Embryophyta</taxon>
        <taxon>Tracheophyta</taxon>
        <taxon>Spermatophyta</taxon>
        <taxon>Pinopsida</taxon>
        <taxon>Pinidae</taxon>
        <taxon>Conifers I</taxon>
        <taxon>Pinales</taxon>
        <taxon>Pinaceae</taxon>
        <taxon>Picea</taxon>
    </lineage>
</organism>
<proteinExistence type="predicted"/>
<reference evidence="2" key="1">
    <citation type="journal article" date="2015" name="Genome Biol. Evol.">
        <title>Organellar Genomes of White Spruce (Picea glauca): Assembly and Annotation.</title>
        <authorList>
            <person name="Jackman S.D."/>
            <person name="Warren R.L."/>
            <person name="Gibb E.A."/>
            <person name="Vandervalk B.P."/>
            <person name="Mohamadi H."/>
            <person name="Chu J."/>
            <person name="Raymond A."/>
            <person name="Pleasance S."/>
            <person name="Coope R."/>
            <person name="Wildung M.R."/>
            <person name="Ritland C.E."/>
            <person name="Bousquet J."/>
            <person name="Jones S.J."/>
            <person name="Bohlmann J."/>
            <person name="Birol I."/>
        </authorList>
    </citation>
    <scope>NUCLEOTIDE SEQUENCE [LARGE SCALE GENOMIC DNA]</scope>
    <source>
        <tissue evidence="2">Flushing bud</tissue>
    </source>
</reference>